<protein>
    <submittedName>
        <fullName evidence="1">Uncharacterized protein</fullName>
    </submittedName>
</protein>
<evidence type="ECO:0000313" key="1">
    <source>
        <dbReference type="EMBL" id="QHU34982.1"/>
    </source>
</evidence>
<dbReference type="EMBL" id="MN740582">
    <property type="protein sequence ID" value="QHU34982.1"/>
    <property type="molecule type" value="Genomic_DNA"/>
</dbReference>
<organism evidence="1">
    <name type="scientific">viral metagenome</name>
    <dbReference type="NCBI Taxonomy" id="1070528"/>
    <lineage>
        <taxon>unclassified sequences</taxon>
        <taxon>metagenomes</taxon>
        <taxon>organismal metagenomes</taxon>
    </lineage>
</organism>
<reference evidence="1" key="1">
    <citation type="journal article" date="2020" name="Nature">
        <title>Giant virus diversity and host interactions through global metagenomics.</title>
        <authorList>
            <person name="Schulz F."/>
            <person name="Roux S."/>
            <person name="Paez-Espino D."/>
            <person name="Jungbluth S."/>
            <person name="Walsh D.A."/>
            <person name="Denef V.J."/>
            <person name="McMahon K.D."/>
            <person name="Konstantinidis K.T."/>
            <person name="Eloe-Fadrosh E.A."/>
            <person name="Kyrpides N.C."/>
            <person name="Woyke T."/>
        </authorList>
    </citation>
    <scope>NUCLEOTIDE SEQUENCE</scope>
    <source>
        <strain evidence="1">GVMAG-S-1017244-22</strain>
    </source>
</reference>
<accession>A0A6C0M0E0</accession>
<proteinExistence type="predicted"/>
<sequence length="77" mass="9257">MTIKLNKINNYRYIRYRTKSFAPVLEAVIEINFDSIIDELLLDQEKINQKQTEDTNNKLTLYEKAILCEINYWKGNR</sequence>
<name>A0A6C0M0E0_9ZZZZ</name>
<dbReference type="AlphaFoldDB" id="A0A6C0M0E0"/>